<keyword evidence="4" id="KW-1185">Reference proteome</keyword>
<accession>A0ABY4P8A6</accession>
<dbReference type="InterPro" id="IPR027994">
    <property type="entry name" value="WxL_dom"/>
</dbReference>
<gene>
    <name evidence="3" type="ORF">MOO45_06575</name>
</gene>
<keyword evidence="1" id="KW-0732">Signal</keyword>
<sequence>MQIRKTILTGISLTALALSATVQTVLADSSDGALAGVSGVNNSYNQSGNSTTPTINVQPGSLKSYGGAGFDFDGDLVSRPITLVEVPNFDFGALKIGETSKNLDKKGTNRYLVVNDQNANPGTQTNYHPWNVDVKLGKFSYKNKNNQDIPLSTKYSPQIVLKATGLTNKRTRLGTWVNNTFIGSGGSTVLNGFTSNVILKSGDDTTPSTVMSVTGNKYEAHAYAIDFNDPSYATLQNFPSTKININDTYTAPLTWTLSVTA</sequence>
<name>A0ABY4P8A6_9LACO</name>
<evidence type="ECO:0000259" key="2">
    <source>
        <dbReference type="Pfam" id="PF13731"/>
    </source>
</evidence>
<proteinExistence type="predicted"/>
<evidence type="ECO:0000313" key="3">
    <source>
        <dbReference type="EMBL" id="UQS81854.1"/>
    </source>
</evidence>
<feature type="chain" id="PRO_5046329057" evidence="1">
    <location>
        <begin position="28"/>
        <end position="261"/>
    </location>
</feature>
<dbReference type="Pfam" id="PF13731">
    <property type="entry name" value="WxL"/>
    <property type="match status" value="1"/>
</dbReference>
<dbReference type="EMBL" id="CP093366">
    <property type="protein sequence ID" value="UQS81854.1"/>
    <property type="molecule type" value="Genomic_DNA"/>
</dbReference>
<evidence type="ECO:0000256" key="1">
    <source>
        <dbReference type="SAM" id="SignalP"/>
    </source>
</evidence>
<protein>
    <submittedName>
        <fullName evidence="3">WxL domain-containing protein</fullName>
    </submittedName>
</protein>
<reference evidence="3" key="1">
    <citation type="journal article" date="2022" name="Int. J. Syst. Evol. Microbiol.">
        <title>Apilactobacillus apisilvae sp. nov., Nicolia spurrieriana gen. nov. sp. nov., Bombilactobacillus folatiphilus sp. nov. and Bombilactobacillus thymidiniphilus sp. nov., four new lactic acid bacterial isolates from stingless bees Tetragonula carbonaria and Austroplebeia australis.</title>
        <authorList>
            <person name="Oliphant S.A."/>
            <person name="Watson-Haigh N.S."/>
            <person name="Sumby K.M."/>
            <person name="Gardner J."/>
            <person name="Groom S."/>
            <person name="Jiranek V."/>
        </authorList>
    </citation>
    <scope>NUCLEOTIDE SEQUENCE</scope>
    <source>
        <strain evidence="3">SG4_D2</strain>
    </source>
</reference>
<evidence type="ECO:0000313" key="4">
    <source>
        <dbReference type="Proteomes" id="UP000831495"/>
    </source>
</evidence>
<organism evidence="3 4">
    <name type="scientific">Bombilactobacillus folatiphilus</name>
    <dbReference type="NCBI Taxonomy" id="2923362"/>
    <lineage>
        <taxon>Bacteria</taxon>
        <taxon>Bacillati</taxon>
        <taxon>Bacillota</taxon>
        <taxon>Bacilli</taxon>
        <taxon>Lactobacillales</taxon>
        <taxon>Lactobacillaceae</taxon>
        <taxon>Bombilactobacillus</taxon>
    </lineage>
</organism>
<dbReference type="Proteomes" id="UP000831495">
    <property type="component" value="Chromosome"/>
</dbReference>
<feature type="domain" description="WxL" evidence="2">
    <location>
        <begin position="79"/>
        <end position="258"/>
    </location>
</feature>
<dbReference type="RefSeq" id="WP_249514122.1">
    <property type="nucleotide sequence ID" value="NZ_CP093366.1"/>
</dbReference>
<feature type="signal peptide" evidence="1">
    <location>
        <begin position="1"/>
        <end position="27"/>
    </location>
</feature>